<dbReference type="RefSeq" id="WP_145807444.1">
    <property type="nucleotide sequence ID" value="NZ_VIVK01000001.1"/>
</dbReference>
<keyword evidence="2" id="KW-1185">Reference proteome</keyword>
<reference evidence="1 2" key="1">
    <citation type="submission" date="2019-06" db="EMBL/GenBank/DDBJ databases">
        <title>Sequencing the genomes of 1000 actinobacteria strains.</title>
        <authorList>
            <person name="Klenk H.-P."/>
        </authorList>
    </citation>
    <scope>NUCLEOTIDE SEQUENCE [LARGE SCALE GENOMIC DNA]</scope>
    <source>
        <strain evidence="1 2">DSM 24683</strain>
    </source>
</reference>
<organism evidence="1 2">
    <name type="scientific">Kribbella amoyensis</name>
    <dbReference type="NCBI Taxonomy" id="996641"/>
    <lineage>
        <taxon>Bacteria</taxon>
        <taxon>Bacillati</taxon>
        <taxon>Actinomycetota</taxon>
        <taxon>Actinomycetes</taxon>
        <taxon>Propionibacteriales</taxon>
        <taxon>Kribbellaceae</taxon>
        <taxon>Kribbella</taxon>
    </lineage>
</organism>
<comment type="caution">
    <text evidence="1">The sequence shown here is derived from an EMBL/GenBank/DDBJ whole genome shotgun (WGS) entry which is preliminary data.</text>
</comment>
<dbReference type="AlphaFoldDB" id="A0A561BTE2"/>
<sequence length="222" mass="23397">MSTETAHRLEQARALEDTLRAAAVSIASAALVPGTMRTAFSAAASADDRKLPQALSRVAEAAQLGPAAMNAAQMAARVQLSDGRAILDQLRDEPQLDRLVTDLEAAVGTVQAETTVMSAAVLTKLGDVDKLPSAGQVRLDALSEKRDRLGEFDPPLARLTDDLDRLSSQAEAALAAGREVSMAAYTAHTEGLVHWERLPEQAENAARDARGALHGPHSDCTG</sequence>
<protein>
    <submittedName>
        <fullName evidence="1">Uncharacterized protein</fullName>
    </submittedName>
</protein>
<dbReference type="Proteomes" id="UP000318380">
    <property type="component" value="Unassembled WGS sequence"/>
</dbReference>
<gene>
    <name evidence="1" type="ORF">FB561_3228</name>
</gene>
<evidence type="ECO:0000313" key="2">
    <source>
        <dbReference type="Proteomes" id="UP000318380"/>
    </source>
</evidence>
<proteinExistence type="predicted"/>
<name>A0A561BTE2_9ACTN</name>
<accession>A0A561BTE2</accession>
<dbReference type="EMBL" id="VIVK01000001">
    <property type="protein sequence ID" value="TWD82101.1"/>
    <property type="molecule type" value="Genomic_DNA"/>
</dbReference>
<evidence type="ECO:0000313" key="1">
    <source>
        <dbReference type="EMBL" id="TWD82101.1"/>
    </source>
</evidence>